<accession>U2FLN2</accession>
<keyword evidence="9" id="KW-1185">Reference proteome</keyword>
<feature type="transmembrane region" description="Helical" evidence="7">
    <location>
        <begin position="297"/>
        <end position="317"/>
    </location>
</feature>
<dbReference type="EMBL" id="AFNU02000006">
    <property type="protein sequence ID" value="ERJ12094.1"/>
    <property type="molecule type" value="Genomic_DNA"/>
</dbReference>
<dbReference type="RefSeq" id="WP_008827300.1">
    <property type="nucleotide sequence ID" value="NZ_AFNU02000006.1"/>
</dbReference>
<dbReference type="InParanoid" id="U2FLN2"/>
<evidence type="ECO:0000256" key="7">
    <source>
        <dbReference type="SAM" id="Phobius"/>
    </source>
</evidence>
<keyword evidence="4 7" id="KW-0812">Transmembrane</keyword>
<evidence type="ECO:0000256" key="3">
    <source>
        <dbReference type="ARBA" id="ARBA00022475"/>
    </source>
</evidence>
<evidence type="ECO:0000313" key="9">
    <source>
        <dbReference type="Proteomes" id="UP000005707"/>
    </source>
</evidence>
<protein>
    <submittedName>
        <fullName evidence="8">Uridine phosphorylase protein</fullName>
        <ecNumber evidence="8">2.4.2.3</ecNumber>
    </submittedName>
</protein>
<dbReference type="GO" id="GO:0004850">
    <property type="term" value="F:uridine phosphorylase activity"/>
    <property type="evidence" value="ECO:0007669"/>
    <property type="project" value="UniProtKB-EC"/>
</dbReference>
<comment type="similarity">
    <text evidence="2">Belongs to the UPF0324 family.</text>
</comment>
<feature type="transmembrane region" description="Helical" evidence="7">
    <location>
        <begin position="89"/>
        <end position="110"/>
    </location>
</feature>
<dbReference type="InterPro" id="IPR018383">
    <property type="entry name" value="UPF0324_pro"/>
</dbReference>
<dbReference type="EC" id="2.4.2.3" evidence="8"/>
<evidence type="ECO:0000256" key="1">
    <source>
        <dbReference type="ARBA" id="ARBA00004651"/>
    </source>
</evidence>
<evidence type="ECO:0000256" key="4">
    <source>
        <dbReference type="ARBA" id="ARBA00022692"/>
    </source>
</evidence>
<evidence type="ECO:0000313" key="8">
    <source>
        <dbReference type="EMBL" id="ERJ12094.1"/>
    </source>
</evidence>
<keyword evidence="8" id="KW-0328">Glycosyltransferase</keyword>
<dbReference type="eggNOG" id="COG2855">
    <property type="taxonomic scope" value="Bacteria"/>
</dbReference>
<reference evidence="8 9" key="2">
    <citation type="journal article" date="2013" name="PLoS ONE">
        <title>INDIGO - INtegrated Data Warehouse of MIcrobial GenOmes with Examples from the Red Sea Extremophiles.</title>
        <authorList>
            <person name="Alam I."/>
            <person name="Antunes A."/>
            <person name="Kamau A.A."/>
            <person name="Ba Alawi W."/>
            <person name="Kalkatawi M."/>
            <person name="Stingl U."/>
            <person name="Bajic V.B."/>
        </authorList>
    </citation>
    <scope>NUCLEOTIDE SEQUENCE [LARGE SCALE GENOMIC DNA]</scope>
    <source>
        <strain evidence="8 9">SSD-17B</strain>
    </source>
</reference>
<feature type="transmembrane region" description="Helical" evidence="7">
    <location>
        <begin position="29"/>
        <end position="46"/>
    </location>
</feature>
<feature type="transmembrane region" description="Helical" evidence="7">
    <location>
        <begin position="144"/>
        <end position="164"/>
    </location>
</feature>
<feature type="transmembrane region" description="Helical" evidence="7">
    <location>
        <begin position="116"/>
        <end position="137"/>
    </location>
</feature>
<dbReference type="GO" id="GO:0005886">
    <property type="term" value="C:plasma membrane"/>
    <property type="evidence" value="ECO:0007669"/>
    <property type="project" value="UniProtKB-SubCell"/>
</dbReference>
<feature type="transmembrane region" description="Helical" evidence="7">
    <location>
        <begin position="52"/>
        <end position="69"/>
    </location>
</feature>
<dbReference type="OrthoDB" id="9811391at2"/>
<feature type="transmembrane region" description="Helical" evidence="7">
    <location>
        <begin position="176"/>
        <end position="195"/>
    </location>
</feature>
<evidence type="ECO:0000256" key="5">
    <source>
        <dbReference type="ARBA" id="ARBA00022989"/>
    </source>
</evidence>
<comment type="caution">
    <text evidence="8">The sequence shown here is derived from an EMBL/GenBank/DDBJ whole genome shotgun (WGS) entry which is preliminary data.</text>
</comment>
<dbReference type="AlphaFoldDB" id="U2FLN2"/>
<keyword evidence="6 7" id="KW-0472">Membrane</keyword>
<comment type="subcellular location">
    <subcellularLocation>
        <location evidence="1">Cell membrane</location>
        <topology evidence="1">Multi-pass membrane protein</topology>
    </subcellularLocation>
</comment>
<gene>
    <name evidence="8" type="ORF">HLPCO_002008</name>
</gene>
<reference evidence="8 9" key="1">
    <citation type="journal article" date="2011" name="J. Bacteriol.">
        <title>Genome sequence of Haloplasma contractile, an unusual contractile bacterium from a deep-sea anoxic brine lake.</title>
        <authorList>
            <person name="Antunes A."/>
            <person name="Alam I."/>
            <person name="El Dorry H."/>
            <person name="Siam R."/>
            <person name="Robertson A."/>
            <person name="Bajic V.B."/>
            <person name="Stingl U."/>
        </authorList>
    </citation>
    <scope>NUCLEOTIDE SEQUENCE [LARGE SCALE GENOMIC DNA]</scope>
    <source>
        <strain evidence="8 9">SSD-17B</strain>
    </source>
</reference>
<proteinExistence type="inferred from homology"/>
<keyword evidence="8" id="KW-0808">Transferase</keyword>
<feature type="transmembrane region" description="Helical" evidence="7">
    <location>
        <begin position="329"/>
        <end position="351"/>
    </location>
</feature>
<keyword evidence="3" id="KW-1003">Cell membrane</keyword>
<sequence length="352" mass="38493">MEWKTLYKRILPIMDKFYKRTMSTIEQHLPGFLIVGFISLISYTLNELVKDYINLEAVTIAIFISILYGQTLKIQDLTKPGITFSLKKLLKVGIVLLGFKLSLQTLQTLLEVGPTLVLMILVYVPVTLLLSILLGRLFRVDTKLATLLGVGSSICGASAIVALAPTIKAKKDDSVIAISTVSLLGAIGVFIYIAFSNYLSTFQYGAWSGLTLQGVAHAVAAASSNGADSEIVGTTVKLTRVLMLVPVSLVLSYSFKNDSETNQNSDKVAKFPMYVLYFIIAILINSTGWLPDTLTNLFAFLSKVFILMAMTAMGLNVNFRGIARKGIKALLLGAVLFVIMSSISFVIIYYIL</sequence>
<organism evidence="8 9">
    <name type="scientific">Haloplasma contractile SSD-17B</name>
    <dbReference type="NCBI Taxonomy" id="1033810"/>
    <lineage>
        <taxon>Bacteria</taxon>
        <taxon>Bacillati</taxon>
        <taxon>Mycoplasmatota</taxon>
        <taxon>Mollicutes</taxon>
        <taxon>Haloplasmatales</taxon>
        <taxon>Haloplasmataceae</taxon>
        <taxon>Haloplasma</taxon>
    </lineage>
</organism>
<dbReference type="PANTHER" id="PTHR30106:SF2">
    <property type="entry name" value="UPF0324 INNER MEMBRANE PROTEIN YEIH"/>
    <property type="match status" value="1"/>
</dbReference>
<keyword evidence="5 7" id="KW-1133">Transmembrane helix</keyword>
<dbReference type="PANTHER" id="PTHR30106">
    <property type="entry name" value="INNER MEMBRANE PROTEIN YEIH-RELATED"/>
    <property type="match status" value="1"/>
</dbReference>
<name>U2FLN2_9MOLU</name>
<evidence type="ECO:0000256" key="6">
    <source>
        <dbReference type="ARBA" id="ARBA00023136"/>
    </source>
</evidence>
<dbReference type="Pfam" id="PF03601">
    <property type="entry name" value="Cons_hypoth698"/>
    <property type="match status" value="1"/>
</dbReference>
<feature type="transmembrane region" description="Helical" evidence="7">
    <location>
        <begin position="274"/>
        <end position="291"/>
    </location>
</feature>
<evidence type="ECO:0000256" key="2">
    <source>
        <dbReference type="ARBA" id="ARBA00007977"/>
    </source>
</evidence>
<dbReference type="Proteomes" id="UP000005707">
    <property type="component" value="Unassembled WGS sequence"/>
</dbReference>